<dbReference type="EMBL" id="MT631185">
    <property type="protein sequence ID" value="QNO46332.1"/>
    <property type="molecule type" value="Genomic_DNA"/>
</dbReference>
<gene>
    <name evidence="1" type="ORF">PABHDKJJ_00036</name>
</gene>
<organism evidence="1">
    <name type="scientific">Candidatus Methanogaster sp. ANME-2c ERB4</name>
    <dbReference type="NCBI Taxonomy" id="2759911"/>
    <lineage>
        <taxon>Archaea</taxon>
        <taxon>Methanobacteriati</taxon>
        <taxon>Methanobacteriota</taxon>
        <taxon>Stenosarchaea group</taxon>
        <taxon>Methanomicrobia</taxon>
        <taxon>Methanosarcinales</taxon>
        <taxon>ANME-2 cluster</taxon>
        <taxon>Candidatus Methanogasteraceae</taxon>
        <taxon>Candidatus Methanogaster</taxon>
    </lineage>
</organism>
<accession>A0A7G9YE98</accession>
<proteinExistence type="predicted"/>
<evidence type="ECO:0008006" key="2">
    <source>
        <dbReference type="Google" id="ProtNLM"/>
    </source>
</evidence>
<name>A0A7G9YE98_9EURY</name>
<evidence type="ECO:0000313" key="1">
    <source>
        <dbReference type="EMBL" id="QNO46332.1"/>
    </source>
</evidence>
<reference evidence="1" key="1">
    <citation type="submission" date="2020-06" db="EMBL/GenBank/DDBJ databases">
        <title>Unique genomic features of the anaerobic methanotrophic archaea.</title>
        <authorList>
            <person name="Chadwick G.L."/>
            <person name="Skennerton C.T."/>
            <person name="Laso-Perez R."/>
            <person name="Leu A.O."/>
            <person name="Speth D.R."/>
            <person name="Yu H."/>
            <person name="Morgan-Lang C."/>
            <person name="Hatzenpichler R."/>
            <person name="Goudeau D."/>
            <person name="Malmstrom R."/>
            <person name="Brazelton W.J."/>
            <person name="Woyke T."/>
            <person name="Hallam S.J."/>
            <person name="Tyson G.W."/>
            <person name="Wegener G."/>
            <person name="Boetius A."/>
            <person name="Orphan V."/>
        </authorList>
    </citation>
    <scope>NUCLEOTIDE SEQUENCE</scope>
</reference>
<dbReference type="Pfam" id="PF10049">
    <property type="entry name" value="DUF2283"/>
    <property type="match status" value="1"/>
</dbReference>
<dbReference type="AlphaFoldDB" id="A0A7G9YE98"/>
<dbReference type="InterPro" id="IPR019270">
    <property type="entry name" value="DUF2283"/>
</dbReference>
<sequence length="75" mass="8691">MRIKYYPDADALDIRVSDEKPDYGEEAGEELILHYTQLGKLVKIEILDASKTIIDFLEPILSEKPLIKERMELKV</sequence>
<protein>
    <recommendedName>
        <fullName evidence="2">DUF2283 domain-containing protein</fullName>
    </recommendedName>
</protein>